<proteinExistence type="predicted"/>
<dbReference type="AlphaFoldDB" id="A0A0V8LY60"/>
<protein>
    <submittedName>
        <fullName evidence="1">Uncharacterized protein</fullName>
    </submittedName>
</protein>
<accession>A0A0V8LY60</accession>
<sequence length="88" mass="10328">MKKFRMVIETEIEIEIEDVAFDIVNEDWKNCFFDLDGEEEIAKHIALNMVINDRKLSQLEGWYGLRGDNARITLKPDWAVPSIEEITK</sequence>
<gene>
    <name evidence="1" type="ORF">DA01_03595</name>
</gene>
<name>A0A0V8LY60_9CHLR</name>
<dbReference type="EMBL" id="JGYD01000026">
    <property type="protein sequence ID" value="KSV16461.1"/>
    <property type="molecule type" value="Genomic_DNA"/>
</dbReference>
<evidence type="ECO:0000313" key="2">
    <source>
        <dbReference type="Proteomes" id="UP000053577"/>
    </source>
</evidence>
<comment type="caution">
    <text evidence="1">The sequence shown here is derived from an EMBL/GenBank/DDBJ whole genome shotgun (WGS) entry which is preliminary data.</text>
</comment>
<reference evidence="1 2" key="1">
    <citation type="journal article" date="2015" name="Sci. Rep.">
        <title>A comparative genomics and reductive dehalogenase gene transcription study of two chloroethene-respiring bacteria, Dehalococcoides mccartyi strains MB and 11a.</title>
        <authorList>
            <person name="Low A."/>
            <person name="Shen Z."/>
            <person name="Cheng D."/>
            <person name="Rogers M.J."/>
            <person name="Lee P.K."/>
            <person name="He J."/>
        </authorList>
    </citation>
    <scope>NUCLEOTIDE SEQUENCE [LARGE SCALE GENOMIC DNA]</scope>
    <source>
        <strain evidence="1 2">MB</strain>
    </source>
</reference>
<dbReference type="PATRIC" id="fig|61435.5.peg.721"/>
<dbReference type="Proteomes" id="UP000053577">
    <property type="component" value="Unassembled WGS sequence"/>
</dbReference>
<evidence type="ECO:0000313" key="1">
    <source>
        <dbReference type="EMBL" id="KSV16461.1"/>
    </source>
</evidence>
<dbReference type="RefSeq" id="WP_058292752.1">
    <property type="nucleotide sequence ID" value="NZ_JGYD01000026.1"/>
</dbReference>
<organism evidence="1 2">
    <name type="scientific">Dehalococcoides mccartyi</name>
    <dbReference type="NCBI Taxonomy" id="61435"/>
    <lineage>
        <taxon>Bacteria</taxon>
        <taxon>Bacillati</taxon>
        <taxon>Chloroflexota</taxon>
        <taxon>Dehalococcoidia</taxon>
        <taxon>Dehalococcoidales</taxon>
        <taxon>Dehalococcoidaceae</taxon>
        <taxon>Dehalococcoides</taxon>
    </lineage>
</organism>